<gene>
    <name evidence="2" type="ORF">E2C01_017345</name>
</gene>
<name>A0A5B7DTJ1_PORTR</name>
<evidence type="ECO:0000313" key="2">
    <source>
        <dbReference type="EMBL" id="MPC24266.1"/>
    </source>
</evidence>
<organism evidence="2 3">
    <name type="scientific">Portunus trituberculatus</name>
    <name type="common">Swimming crab</name>
    <name type="synonym">Neptunus trituberculatus</name>
    <dbReference type="NCBI Taxonomy" id="210409"/>
    <lineage>
        <taxon>Eukaryota</taxon>
        <taxon>Metazoa</taxon>
        <taxon>Ecdysozoa</taxon>
        <taxon>Arthropoda</taxon>
        <taxon>Crustacea</taxon>
        <taxon>Multicrustacea</taxon>
        <taxon>Malacostraca</taxon>
        <taxon>Eumalacostraca</taxon>
        <taxon>Eucarida</taxon>
        <taxon>Decapoda</taxon>
        <taxon>Pleocyemata</taxon>
        <taxon>Brachyura</taxon>
        <taxon>Eubrachyura</taxon>
        <taxon>Portunoidea</taxon>
        <taxon>Portunidae</taxon>
        <taxon>Portuninae</taxon>
        <taxon>Portunus</taxon>
    </lineage>
</organism>
<dbReference type="Proteomes" id="UP000324222">
    <property type="component" value="Unassembled WGS sequence"/>
</dbReference>
<keyword evidence="3" id="KW-1185">Reference proteome</keyword>
<proteinExistence type="predicted"/>
<sequence length="153" mass="17198">MLKFQFIERLSMNNIYGTHKISVLRNAESTSGAMHQCTDFKMLPHQCIPDNTTVIHPPPQETANNCLGLGQRCRSQPQSFVQGVSHGLLLCHHNLGVDPTTTTTHKKTPPQILPRPTLKPSYPVRMVATTRQIMLKQSLHDEKHLPHHGATKQ</sequence>
<comment type="caution">
    <text evidence="2">The sequence shown here is derived from an EMBL/GenBank/DDBJ whole genome shotgun (WGS) entry which is preliminary data.</text>
</comment>
<protein>
    <submittedName>
        <fullName evidence="2">Uncharacterized protein</fullName>
    </submittedName>
</protein>
<evidence type="ECO:0000256" key="1">
    <source>
        <dbReference type="SAM" id="MobiDB-lite"/>
    </source>
</evidence>
<dbReference type="AlphaFoldDB" id="A0A5B7DTJ1"/>
<reference evidence="2 3" key="1">
    <citation type="submission" date="2019-05" db="EMBL/GenBank/DDBJ databases">
        <title>Another draft genome of Portunus trituberculatus and its Hox gene families provides insights of decapod evolution.</title>
        <authorList>
            <person name="Jeong J.-H."/>
            <person name="Song I."/>
            <person name="Kim S."/>
            <person name="Choi T."/>
            <person name="Kim D."/>
            <person name="Ryu S."/>
            <person name="Kim W."/>
        </authorList>
    </citation>
    <scope>NUCLEOTIDE SEQUENCE [LARGE SCALE GENOMIC DNA]</scope>
    <source>
        <tissue evidence="2">Muscle</tissue>
    </source>
</reference>
<feature type="region of interest" description="Disordered" evidence="1">
    <location>
        <begin position="100"/>
        <end position="119"/>
    </location>
</feature>
<accession>A0A5B7DTJ1</accession>
<evidence type="ECO:0000313" key="3">
    <source>
        <dbReference type="Proteomes" id="UP000324222"/>
    </source>
</evidence>
<dbReference type="EMBL" id="VSRR010001308">
    <property type="protein sequence ID" value="MPC24266.1"/>
    <property type="molecule type" value="Genomic_DNA"/>
</dbReference>